<reference evidence="1" key="1">
    <citation type="journal article" date="2014" name="Front. Microbiol.">
        <title>High frequency of phylogenetically diverse reductive dehalogenase-homologous genes in deep subseafloor sedimentary metagenomes.</title>
        <authorList>
            <person name="Kawai M."/>
            <person name="Futagami T."/>
            <person name="Toyoda A."/>
            <person name="Takaki Y."/>
            <person name="Nishi S."/>
            <person name="Hori S."/>
            <person name="Arai W."/>
            <person name="Tsubouchi T."/>
            <person name="Morono Y."/>
            <person name="Uchiyama I."/>
            <person name="Ito T."/>
            <person name="Fujiyama A."/>
            <person name="Inagaki F."/>
            <person name="Takami H."/>
        </authorList>
    </citation>
    <scope>NUCLEOTIDE SEQUENCE</scope>
    <source>
        <strain evidence="1">Expedition CK06-06</strain>
    </source>
</reference>
<protein>
    <submittedName>
        <fullName evidence="1">Uncharacterized protein</fullName>
    </submittedName>
</protein>
<accession>X1NYS4</accession>
<gene>
    <name evidence="1" type="ORF">S06H3_35541</name>
</gene>
<comment type="caution">
    <text evidence="1">The sequence shown here is derived from an EMBL/GenBank/DDBJ whole genome shotgun (WGS) entry which is preliminary data.</text>
</comment>
<feature type="non-terminal residue" evidence="1">
    <location>
        <position position="183"/>
    </location>
</feature>
<organism evidence="1">
    <name type="scientific">marine sediment metagenome</name>
    <dbReference type="NCBI Taxonomy" id="412755"/>
    <lineage>
        <taxon>unclassified sequences</taxon>
        <taxon>metagenomes</taxon>
        <taxon>ecological metagenomes</taxon>
    </lineage>
</organism>
<sequence>MPNGSESKEYTFPQYMTSTAKLAKAGDLLLDVSLSPAEFIDFPCGKVVPAKTTVKMLGLVGNTFYNGTVSGASYTQFVKLVKDRETLFDPDRAGLVFRGGRTDNDRDRFIPAFSVIGGVHQSAYGVNADIAETYMGKPLMFDPPLEFVSGEELLVYLNCAYDAAEDMLTTDIDFAAILNVKVE</sequence>
<evidence type="ECO:0000313" key="1">
    <source>
        <dbReference type="EMBL" id="GAI23809.1"/>
    </source>
</evidence>
<dbReference type="AlphaFoldDB" id="X1NYS4"/>
<proteinExistence type="predicted"/>
<name>X1NYS4_9ZZZZ</name>
<dbReference type="EMBL" id="BARV01021448">
    <property type="protein sequence ID" value="GAI23809.1"/>
    <property type="molecule type" value="Genomic_DNA"/>
</dbReference>